<dbReference type="InterPro" id="IPR022086">
    <property type="entry name" value="IMCp"/>
</dbReference>
<gene>
    <name evidence="1" type="ORF">PGSY75_1351700</name>
</gene>
<proteinExistence type="predicted"/>
<dbReference type="KEGG" id="pgab:PGSY75_1351700"/>
<dbReference type="Proteomes" id="UP000076004">
    <property type="component" value="Chromosome 13"/>
</dbReference>
<dbReference type="RefSeq" id="XP_018640290.1">
    <property type="nucleotide sequence ID" value="XM_018787548.1"/>
</dbReference>
<dbReference type="VEuPathDB" id="PlasmoDB:PGABG01_1349700"/>
<dbReference type="AlphaFoldDB" id="A0A151LE88"/>
<evidence type="ECO:0000313" key="1">
    <source>
        <dbReference type="EMBL" id="KYN97285.1"/>
    </source>
</evidence>
<protein>
    <submittedName>
        <fullName evidence="1">Putative inner membrane complex protein 1f</fullName>
    </submittedName>
</protein>
<accession>A0A151LE88</accession>
<organism evidence="1 2">
    <name type="scientific">Plasmodium gaboni</name>
    <dbReference type="NCBI Taxonomy" id="647221"/>
    <lineage>
        <taxon>Eukaryota</taxon>
        <taxon>Sar</taxon>
        <taxon>Alveolata</taxon>
        <taxon>Apicomplexa</taxon>
        <taxon>Aconoidasida</taxon>
        <taxon>Haemosporida</taxon>
        <taxon>Plasmodiidae</taxon>
        <taxon>Plasmodium</taxon>
        <taxon>Plasmodium (Laverania)</taxon>
    </lineage>
</organism>
<dbReference type="EMBL" id="LVLB01000014">
    <property type="protein sequence ID" value="KYN97285.1"/>
    <property type="molecule type" value="Genomic_DNA"/>
</dbReference>
<evidence type="ECO:0000313" key="2">
    <source>
        <dbReference type="Proteomes" id="UP000076004"/>
    </source>
</evidence>
<comment type="caution">
    <text evidence="1">The sequence shown here is derived from an EMBL/GenBank/DDBJ whole genome shotgun (WGS) entry which is preliminary data.</text>
</comment>
<reference evidence="1 2" key="1">
    <citation type="journal article" date="2016" name="Nat. Commun.">
        <title>Genomes of cryptic chimpanzee Plasmodium species reveal key evolutionary events leading to human malaria.</title>
        <authorList>
            <person name="Sundararaman S.A."/>
            <person name="Plenderleith L.J."/>
            <person name="Liu W."/>
            <person name="Loy D.E."/>
            <person name="Learn G.H."/>
            <person name="Li Y."/>
            <person name="Shaw K.S."/>
            <person name="Ayouba A."/>
            <person name="Peeters M."/>
            <person name="Speede S."/>
            <person name="Shaw G.M."/>
            <person name="Bushman F.D."/>
            <person name="Brisson D."/>
            <person name="Rayner J.C."/>
            <person name="Sharp P.M."/>
            <person name="Hahn B.H."/>
        </authorList>
    </citation>
    <scope>NUCLEOTIDE SEQUENCE [LARGE SCALE GENOMIC DNA]</scope>
    <source>
        <strain evidence="1 2">SY75</strain>
    </source>
</reference>
<dbReference type="GeneID" id="29778137"/>
<dbReference type="VEuPathDB" id="PlasmoDB:PGSY75_1351700"/>
<dbReference type="Pfam" id="PF12314">
    <property type="entry name" value="IMCp"/>
    <property type="match status" value="1"/>
</dbReference>
<name>A0A151LE88_9APIC</name>
<sequence>MLKNTTKCDNIIKREQNRVLLQKKLSKDSVTSTKFCDSSEEREASSNTSSNVSFKILEESNITKNLNEHNSYSFECDKEENLSTNYKKLNKKNSNKINKSNSLNKTNEEIIQDKTSAQNKKIHHEILEEQEKDNCIKLNKNKVGLYFDNTTNSINNNIQKDNSDTLGTEPYSTHKSNLNETLNVSGDISNYLPATVSSNHIIKKEDSNIYYNSNENSTYYYPNNNSKNYINTFHNNYNTPSVIDSFSYCGTNFQSGNINASYNDKYLNAYSNNNMINSSIHNSINNSFNNSYNNSINNSISHFNTLYPNSNNNNNNNWNYSMTNSFNSYPNNNLNYNLNNQFINAYPINNLNYNSSSHFNMYPNNNILINDTLNNTNSYINNMKYSGNNIMSAQNNISNETEFIGSYHNSSAPIISNEQNNISSVGNSSLYVNDNTYSNMSGKNMYSSVINYENITDDNKMIKMDNNVVPSINTFYSSNNIGESTNGNVVVRKNYVDNKYDNNRNEEHSIENEEIYKSKTVTENETIKNDNVSVSVSEKVSSHTDYSRAKHSSHVVDKRIVHEGFDTIKIPKYREVEIVEKIVEVPVVHKVNKYVNKYEIKEVEKVVKKPINKYVETKIEVPELHYQDKIVEVPELQEVVKIIEKPEIKERIIYKNKIETKIIPKYIEVPVVKIVNRYEEYDDIGEVVKAVPVKKIVEIPNEVIKKVKVPVKKIIERPNYVPVIKYRDIPIEKIRYVPKIETVELVKKIPKIIDVPVPVKVPKIKVIDKPFYINKYVDKPVVVPVSKTIKPIYKYEGKKIIEIPIHKPYLITHDTVVNKSVENNMNSGRYSIYTKKLDLNSFDPIKRNELFNFVNRDNINFQRSMSVDDFVNNNGYVDGKEKYSNKLNENRVFNNYNGVGNKDNMDNMNRIKFTQSLNNNNNNVGTKKYSNMDVSSQEYGYMNDGKENIYNKYNNVNNLNIKGIEDVSFHTKKSIFNNLNNDHNNNNYEEKRKSSCVTSIHNNTPNVLPYRYNSMYPLNGNSMGGFSSLNDIQNKKYSNSTIVDSEKAMNSTYGNFLLPNGVYNNALYMENMNKNNMVYENNKKDINTINYNNNKKDINTINNNNNIYYSTNNKSPNNIQKLNMSNSMMRTNNFRNHASIYRNSYMENKPDDMYLNSYTTKANIINSNNNNNNNNNSNYVANSSINNAFPYKQYYDSNKNGNNQHRLNVPSNMVHNINNSRTRSPSTCSADGISAYVVEYVGDENKIYSNGNTPISSKKQWKEVIIPLKEYQ</sequence>